<dbReference type="PANTHER" id="PTHR48090">
    <property type="entry name" value="UNDECAPRENYL-PHOSPHATE 4-DEOXY-4-FORMAMIDO-L-ARABINOSE TRANSFERASE-RELATED"/>
    <property type="match status" value="1"/>
</dbReference>
<dbReference type="CDD" id="cd04179">
    <property type="entry name" value="DPM_DPG-synthase_like"/>
    <property type="match status" value="1"/>
</dbReference>
<dbReference type="STRING" id="314230.DSM3645_09657"/>
<feature type="region of interest" description="Disordered" evidence="1">
    <location>
        <begin position="44"/>
        <end position="65"/>
    </location>
</feature>
<evidence type="ECO:0000256" key="1">
    <source>
        <dbReference type="SAM" id="MobiDB-lite"/>
    </source>
</evidence>
<sequence>MNSRGNPVTGHGEIPQKRGQAAREVQIPLRRAPQTRVILKLTPNPTKESLRRMSTSSQSPATADNGPVRELLESLCENEDIRVEFLTQLLGRAACRQLAVYRLPDDFVLSVVVPVYNEVETLPKLIAAIRDNGVRCEIILVDDGSQDGTREMLDTWRDQSDLKIIFHEKNQGKGAALRTGFVEATGDAVIIQDADLEYSPDDYRALLQPIVMEGADVVYGSRFIPGARNVPRLRHYIPNKVLTWWSNLFTNFLLTDMETCYKVFRREIIQKIGPTLQEKRFGVEPEMTAKLSRIPGLKLREVPIRYFPRTYAEGKKIGWRDGLRALWCVIRY</sequence>
<protein>
    <submittedName>
        <fullName evidence="3">Glycosyltransferase</fullName>
    </submittedName>
</protein>
<feature type="compositionally biased region" description="Polar residues" evidence="1">
    <location>
        <begin position="44"/>
        <end position="62"/>
    </location>
</feature>
<dbReference type="Gene3D" id="3.90.550.10">
    <property type="entry name" value="Spore Coat Polysaccharide Biosynthesis Protein SpsA, Chain A"/>
    <property type="match status" value="1"/>
</dbReference>
<feature type="region of interest" description="Disordered" evidence="1">
    <location>
        <begin position="1"/>
        <end position="26"/>
    </location>
</feature>
<dbReference type="eggNOG" id="COG1215">
    <property type="taxonomic scope" value="Bacteria"/>
</dbReference>
<feature type="domain" description="Glycosyltransferase 2-like" evidence="2">
    <location>
        <begin position="110"/>
        <end position="272"/>
    </location>
</feature>
<dbReference type="InterPro" id="IPR001173">
    <property type="entry name" value="Glyco_trans_2-like"/>
</dbReference>
<dbReference type="EMBL" id="AANZ01000001">
    <property type="protein sequence ID" value="EAQ82655.1"/>
    <property type="molecule type" value="Genomic_DNA"/>
</dbReference>
<dbReference type="Pfam" id="PF00535">
    <property type="entry name" value="Glycos_transf_2"/>
    <property type="match status" value="1"/>
</dbReference>
<dbReference type="SUPFAM" id="SSF53448">
    <property type="entry name" value="Nucleotide-diphospho-sugar transferases"/>
    <property type="match status" value="1"/>
</dbReference>
<gene>
    <name evidence="3" type="ORF">DSM3645_09657</name>
</gene>
<proteinExistence type="predicted"/>
<reference evidence="3 4" key="1">
    <citation type="submission" date="2006-02" db="EMBL/GenBank/DDBJ databases">
        <authorList>
            <person name="Amann R."/>
            <person name="Ferriera S."/>
            <person name="Johnson J."/>
            <person name="Kravitz S."/>
            <person name="Halpern A."/>
            <person name="Remington K."/>
            <person name="Beeson K."/>
            <person name="Tran B."/>
            <person name="Rogers Y.-H."/>
            <person name="Friedman R."/>
            <person name="Venter J.C."/>
        </authorList>
    </citation>
    <scope>NUCLEOTIDE SEQUENCE [LARGE SCALE GENOMIC DNA]</scope>
    <source>
        <strain evidence="3 4">DSM 3645</strain>
    </source>
</reference>
<evidence type="ECO:0000313" key="3">
    <source>
        <dbReference type="EMBL" id="EAQ82655.1"/>
    </source>
</evidence>
<keyword evidence="3" id="KW-0808">Transferase</keyword>
<evidence type="ECO:0000259" key="2">
    <source>
        <dbReference type="Pfam" id="PF00535"/>
    </source>
</evidence>
<organism evidence="3 4">
    <name type="scientific">Blastopirellula marina DSM 3645</name>
    <dbReference type="NCBI Taxonomy" id="314230"/>
    <lineage>
        <taxon>Bacteria</taxon>
        <taxon>Pseudomonadati</taxon>
        <taxon>Planctomycetota</taxon>
        <taxon>Planctomycetia</taxon>
        <taxon>Pirellulales</taxon>
        <taxon>Pirellulaceae</taxon>
        <taxon>Blastopirellula</taxon>
    </lineage>
</organism>
<accession>A3ZLM2</accession>
<dbReference type="HOGENOM" id="CLU_033536_7_1_0"/>
<dbReference type="InterPro" id="IPR029044">
    <property type="entry name" value="Nucleotide-diphossugar_trans"/>
</dbReference>
<comment type="caution">
    <text evidence="3">The sequence shown here is derived from an EMBL/GenBank/DDBJ whole genome shotgun (WGS) entry which is preliminary data.</text>
</comment>
<dbReference type="PANTHER" id="PTHR48090:SF7">
    <property type="entry name" value="RFBJ PROTEIN"/>
    <property type="match status" value="1"/>
</dbReference>
<evidence type="ECO:0000313" key="4">
    <source>
        <dbReference type="Proteomes" id="UP000004358"/>
    </source>
</evidence>
<dbReference type="AlphaFoldDB" id="A3ZLM2"/>
<dbReference type="InterPro" id="IPR050256">
    <property type="entry name" value="Glycosyltransferase_2"/>
</dbReference>
<dbReference type="GO" id="GO:0016740">
    <property type="term" value="F:transferase activity"/>
    <property type="evidence" value="ECO:0007669"/>
    <property type="project" value="UniProtKB-KW"/>
</dbReference>
<dbReference type="Proteomes" id="UP000004358">
    <property type="component" value="Unassembled WGS sequence"/>
</dbReference>
<name>A3ZLM2_9BACT</name>